<name>A0A2S9XL09_9BACT</name>
<dbReference type="EMBL" id="PVNK01000186">
    <property type="protein sequence ID" value="PRP93371.1"/>
    <property type="molecule type" value="Genomic_DNA"/>
</dbReference>
<reference evidence="2 3" key="1">
    <citation type="submission" date="2018-03" db="EMBL/GenBank/DDBJ databases">
        <title>Draft Genome Sequences of the Obligatory Marine Myxobacteria Enhygromyxa salina SWB005.</title>
        <authorList>
            <person name="Poehlein A."/>
            <person name="Moghaddam J.A."/>
            <person name="Harms H."/>
            <person name="Alanjari M."/>
            <person name="Koenig G.M."/>
            <person name="Daniel R."/>
            <person name="Schaeberle T.F."/>
        </authorList>
    </citation>
    <scope>NUCLEOTIDE SEQUENCE [LARGE SCALE GENOMIC DNA]</scope>
    <source>
        <strain evidence="2 3">SWB005</strain>
    </source>
</reference>
<dbReference type="OrthoDB" id="5510853at2"/>
<accession>A0A2S9XL09</accession>
<protein>
    <submittedName>
        <fullName evidence="2">Uncharacterized protein</fullName>
    </submittedName>
</protein>
<gene>
    <name evidence="2" type="ORF">ENSA5_42690</name>
</gene>
<keyword evidence="3" id="KW-1185">Reference proteome</keyword>
<feature type="region of interest" description="Disordered" evidence="1">
    <location>
        <begin position="113"/>
        <end position="136"/>
    </location>
</feature>
<organism evidence="2 3">
    <name type="scientific">Enhygromyxa salina</name>
    <dbReference type="NCBI Taxonomy" id="215803"/>
    <lineage>
        <taxon>Bacteria</taxon>
        <taxon>Pseudomonadati</taxon>
        <taxon>Myxococcota</taxon>
        <taxon>Polyangia</taxon>
        <taxon>Nannocystales</taxon>
        <taxon>Nannocystaceae</taxon>
        <taxon>Enhygromyxa</taxon>
    </lineage>
</organism>
<dbReference type="AlphaFoldDB" id="A0A2S9XL09"/>
<proteinExistence type="predicted"/>
<evidence type="ECO:0000313" key="2">
    <source>
        <dbReference type="EMBL" id="PRP93371.1"/>
    </source>
</evidence>
<sequence length="306" mass="32290">MSAVRTLDDALAVEPGLTCLDRATLLANLLSWRDAAEVDPRVSIRVRGSSDSPRALSFVVRVRDEVAVERRFEPAPDSCADLHAVVALAIAIALDDTLATELGLVDEAARVEQARPGEGDLPSQARRTPPPPRRRGPALALTAAAGAFAGLTPGLSGGGELSLDLRPLDHFDLRFGALATHLPGFKLDEGRVGVTLAAGRLDLCWGTAPRVVRLRTCGGVAAGASVSVGRGYTDNFRRAIPWLGGIAAVDLAVHLVGPLALELRVEGVFPFHRTRIDVRSTGGQLLASERFPVAGLVVAVGPRFEF</sequence>
<evidence type="ECO:0000313" key="3">
    <source>
        <dbReference type="Proteomes" id="UP000237968"/>
    </source>
</evidence>
<evidence type="ECO:0000256" key="1">
    <source>
        <dbReference type="SAM" id="MobiDB-lite"/>
    </source>
</evidence>
<comment type="caution">
    <text evidence="2">The sequence shown here is derived from an EMBL/GenBank/DDBJ whole genome shotgun (WGS) entry which is preliminary data.</text>
</comment>
<dbReference type="RefSeq" id="WP_106393553.1">
    <property type="nucleotide sequence ID" value="NZ_PVNK01000186.1"/>
</dbReference>
<dbReference type="Proteomes" id="UP000237968">
    <property type="component" value="Unassembled WGS sequence"/>
</dbReference>